<dbReference type="Proteomes" id="UP000236728">
    <property type="component" value="Unassembled WGS sequence"/>
</dbReference>
<dbReference type="AlphaFoldDB" id="A0A1H6B3W7"/>
<dbReference type="PANTHER" id="PTHR43877:SF2">
    <property type="entry name" value="AMINOALKYLPHOSPHONATE N-ACETYLTRANSFERASE-RELATED"/>
    <property type="match status" value="1"/>
</dbReference>
<dbReference type="InterPro" id="IPR000182">
    <property type="entry name" value="GNAT_dom"/>
</dbReference>
<dbReference type="OrthoDB" id="119498at2"/>
<feature type="domain" description="N-acetyltransferase" evidence="3">
    <location>
        <begin position="2"/>
        <end position="157"/>
    </location>
</feature>
<reference evidence="4 5" key="1">
    <citation type="submission" date="2016-10" db="EMBL/GenBank/DDBJ databases">
        <authorList>
            <person name="de Groot N.N."/>
        </authorList>
    </citation>
    <scope>NUCLEOTIDE SEQUENCE [LARGE SCALE GENOMIC DNA]</scope>
    <source>
        <strain evidence="4 5">DSM 22489</strain>
    </source>
</reference>
<dbReference type="PANTHER" id="PTHR43877">
    <property type="entry name" value="AMINOALKYLPHOSPHONATE N-ACETYLTRANSFERASE-RELATED-RELATED"/>
    <property type="match status" value="1"/>
</dbReference>
<gene>
    <name evidence="4" type="ORF">SAMN05421819_3468</name>
</gene>
<evidence type="ECO:0000256" key="2">
    <source>
        <dbReference type="ARBA" id="ARBA00023315"/>
    </source>
</evidence>
<evidence type="ECO:0000259" key="3">
    <source>
        <dbReference type="PROSITE" id="PS51186"/>
    </source>
</evidence>
<evidence type="ECO:0000256" key="1">
    <source>
        <dbReference type="ARBA" id="ARBA00022679"/>
    </source>
</evidence>
<sequence length="157" mass="17396">MPHIRFATLDDVALITRHRHQMFADNDFGGPAALNAMDPAFAAWLTRHLAAGTYIGLLLSEHEGSEVLAAGGIYLMDWPPHFLHVEPLRAYLLNFYTAPQARGRGYANAILDAAVKESRRRGASIVTLHASPFGRPIYEKYGFEQSNEMMLKGSAAR</sequence>
<dbReference type="PROSITE" id="PS51186">
    <property type="entry name" value="GNAT"/>
    <property type="match status" value="1"/>
</dbReference>
<dbReference type="Gene3D" id="3.40.630.30">
    <property type="match status" value="1"/>
</dbReference>
<dbReference type="RefSeq" id="WP_103934327.1">
    <property type="nucleotide sequence ID" value="NZ_FNVA01000006.1"/>
</dbReference>
<proteinExistence type="predicted"/>
<dbReference type="GO" id="GO:0016747">
    <property type="term" value="F:acyltransferase activity, transferring groups other than amino-acyl groups"/>
    <property type="evidence" value="ECO:0007669"/>
    <property type="project" value="InterPro"/>
</dbReference>
<keyword evidence="2" id="KW-0012">Acyltransferase</keyword>
<organism evidence="4 5">
    <name type="scientific">Bryocella elongata</name>
    <dbReference type="NCBI Taxonomy" id="863522"/>
    <lineage>
        <taxon>Bacteria</taxon>
        <taxon>Pseudomonadati</taxon>
        <taxon>Acidobacteriota</taxon>
        <taxon>Terriglobia</taxon>
        <taxon>Terriglobales</taxon>
        <taxon>Acidobacteriaceae</taxon>
        <taxon>Bryocella</taxon>
    </lineage>
</organism>
<dbReference type="InterPro" id="IPR050832">
    <property type="entry name" value="Bact_Acetyltransf"/>
</dbReference>
<protein>
    <submittedName>
        <fullName evidence="4">Acetyltransferase (GNAT) domain-containing protein</fullName>
    </submittedName>
</protein>
<keyword evidence="5" id="KW-1185">Reference proteome</keyword>
<evidence type="ECO:0000313" key="5">
    <source>
        <dbReference type="Proteomes" id="UP000236728"/>
    </source>
</evidence>
<accession>A0A1H6B3W7</accession>
<evidence type="ECO:0000313" key="4">
    <source>
        <dbReference type="EMBL" id="SEG55085.1"/>
    </source>
</evidence>
<dbReference type="EMBL" id="FNVA01000006">
    <property type="protein sequence ID" value="SEG55085.1"/>
    <property type="molecule type" value="Genomic_DNA"/>
</dbReference>
<dbReference type="Pfam" id="PF13673">
    <property type="entry name" value="Acetyltransf_10"/>
    <property type="match status" value="1"/>
</dbReference>
<dbReference type="InterPro" id="IPR016181">
    <property type="entry name" value="Acyl_CoA_acyltransferase"/>
</dbReference>
<dbReference type="CDD" id="cd04301">
    <property type="entry name" value="NAT_SF"/>
    <property type="match status" value="1"/>
</dbReference>
<dbReference type="SUPFAM" id="SSF55729">
    <property type="entry name" value="Acyl-CoA N-acyltransferases (Nat)"/>
    <property type="match status" value="1"/>
</dbReference>
<name>A0A1H6B3W7_9BACT</name>
<keyword evidence="1 4" id="KW-0808">Transferase</keyword>